<proteinExistence type="predicted"/>
<dbReference type="EMBL" id="BMVN01000023">
    <property type="protein sequence ID" value="GHA45240.1"/>
    <property type="molecule type" value="Genomic_DNA"/>
</dbReference>
<protein>
    <recommendedName>
        <fullName evidence="3">Transposase</fullName>
    </recommendedName>
</protein>
<organism evidence="1 2">
    <name type="scientific">Streptomyces canarius</name>
    <dbReference type="NCBI Taxonomy" id="285453"/>
    <lineage>
        <taxon>Bacteria</taxon>
        <taxon>Bacillati</taxon>
        <taxon>Actinomycetota</taxon>
        <taxon>Actinomycetes</taxon>
        <taxon>Kitasatosporales</taxon>
        <taxon>Streptomycetaceae</taxon>
        <taxon>Streptomyces</taxon>
    </lineage>
</organism>
<name>A0ABQ3CXG8_9ACTN</name>
<dbReference type="Proteomes" id="UP000653644">
    <property type="component" value="Unassembled WGS sequence"/>
</dbReference>
<gene>
    <name evidence="1" type="ORF">GCM10010345_57170</name>
</gene>
<dbReference type="RefSeq" id="WP_268252816.1">
    <property type="nucleotide sequence ID" value="NZ_BMVN01000023.1"/>
</dbReference>
<accession>A0ABQ3CXG8</accession>
<reference evidence="2" key="1">
    <citation type="journal article" date="2019" name="Int. J. Syst. Evol. Microbiol.">
        <title>The Global Catalogue of Microorganisms (GCM) 10K type strain sequencing project: providing services to taxonomists for standard genome sequencing and annotation.</title>
        <authorList>
            <consortium name="The Broad Institute Genomics Platform"/>
            <consortium name="The Broad Institute Genome Sequencing Center for Infectious Disease"/>
            <person name="Wu L."/>
            <person name="Ma J."/>
        </authorList>
    </citation>
    <scope>NUCLEOTIDE SEQUENCE [LARGE SCALE GENOMIC DNA]</scope>
    <source>
        <strain evidence="2">JCM 4733</strain>
    </source>
</reference>
<evidence type="ECO:0000313" key="2">
    <source>
        <dbReference type="Proteomes" id="UP000653644"/>
    </source>
</evidence>
<keyword evidence="2" id="KW-1185">Reference proteome</keyword>
<evidence type="ECO:0008006" key="3">
    <source>
        <dbReference type="Google" id="ProtNLM"/>
    </source>
</evidence>
<sequence length="43" mass="4899">MALGETWTSGRCKGWHPLYLASDDNDSDDQITRLYAFAVKLRP</sequence>
<evidence type="ECO:0000313" key="1">
    <source>
        <dbReference type="EMBL" id="GHA45240.1"/>
    </source>
</evidence>
<comment type="caution">
    <text evidence="1">The sequence shown here is derived from an EMBL/GenBank/DDBJ whole genome shotgun (WGS) entry which is preliminary data.</text>
</comment>